<dbReference type="AlphaFoldDB" id="A0A328U165"/>
<name>A0A328U165_9BACL</name>
<comment type="caution">
    <text evidence="4">The sequence shown here is derived from an EMBL/GenBank/DDBJ whole genome shotgun (WGS) entry which is preliminary data.</text>
</comment>
<dbReference type="PANTHER" id="PTHR28004:SF2">
    <property type="entry name" value="D-SERINE DEHYDRATASE"/>
    <property type="match status" value="1"/>
</dbReference>
<dbReference type="Pfam" id="PF14031">
    <property type="entry name" value="D-ser_dehydrat"/>
    <property type="match status" value="1"/>
</dbReference>
<dbReference type="InterPro" id="IPR029066">
    <property type="entry name" value="PLP-binding_barrel"/>
</dbReference>
<dbReference type="SMART" id="SM01119">
    <property type="entry name" value="D-ser_dehydrat"/>
    <property type="match status" value="1"/>
</dbReference>
<dbReference type="EMBL" id="QLUW01000003">
    <property type="protein sequence ID" value="RAP75191.1"/>
    <property type="molecule type" value="Genomic_DNA"/>
</dbReference>
<organism evidence="4 5">
    <name type="scientific">Paenibacillus montanisoli</name>
    <dbReference type="NCBI Taxonomy" id="2081970"/>
    <lineage>
        <taxon>Bacteria</taxon>
        <taxon>Bacillati</taxon>
        <taxon>Bacillota</taxon>
        <taxon>Bacilli</taxon>
        <taxon>Bacillales</taxon>
        <taxon>Paenibacillaceae</taxon>
        <taxon>Paenibacillus</taxon>
    </lineage>
</organism>
<reference evidence="4 5" key="1">
    <citation type="submission" date="2018-06" db="EMBL/GenBank/DDBJ databases">
        <title>Paenibacillus montanisoli sp. nov., isolated from mountain area soil.</title>
        <authorList>
            <person name="Wu M."/>
        </authorList>
    </citation>
    <scope>NUCLEOTIDE SEQUENCE [LARGE SCALE GENOMIC DNA]</scope>
    <source>
        <strain evidence="4 5">RA17</strain>
    </source>
</reference>
<comment type="similarity">
    <text evidence="1">Belongs to the DSD1 family.</text>
</comment>
<sequence length="362" mass="39364">METQWDTPAVLVDLDVLERNISAMADKARQAGVKLRPHVKTHKSVWIAKQQLRYGAAGITVAKLGEAEIMADAGISDILIAYPIVGKPKLERLGRLTAKAAVTVSTDDPLTAKGLSDLGEFLKRPIRLYVDVNTGLNRCGREPGEQTAALVKHISRMPGVTVAGLMTHAGHSYGKPDAEEVRAIARNEAESLVQTQRMLQREGIEIEEISVGSTPTSMFIGELTGVTEMRPGTYVFGDGIQLSLGSMTNEQCAVHVAVTVVGHPREGTYLVDGGSKTFSSDLNAHRSGYGILRDNPDVYIERMNEEHGWLHVPPGVRFQIGEQLHIVPNHVCPMINLHERLIGVRGGQAEHEIAVDARGKIT</sequence>
<dbReference type="InterPro" id="IPR051466">
    <property type="entry name" value="D-amino_acid_metab_enzyme"/>
</dbReference>
<dbReference type="GO" id="GO:0036088">
    <property type="term" value="P:D-serine catabolic process"/>
    <property type="evidence" value="ECO:0007669"/>
    <property type="project" value="TreeGrafter"/>
</dbReference>
<evidence type="ECO:0000259" key="3">
    <source>
        <dbReference type="SMART" id="SM01119"/>
    </source>
</evidence>
<proteinExistence type="inferred from homology"/>
<accession>A0A328U165</accession>
<dbReference type="Gene3D" id="3.20.20.10">
    <property type="entry name" value="Alanine racemase"/>
    <property type="match status" value="1"/>
</dbReference>
<feature type="domain" description="D-serine dehydratase-like" evidence="3">
    <location>
        <begin position="253"/>
        <end position="345"/>
    </location>
</feature>
<dbReference type="SUPFAM" id="SSF51419">
    <property type="entry name" value="PLP-binding barrel"/>
    <property type="match status" value="1"/>
</dbReference>
<dbReference type="PANTHER" id="PTHR28004">
    <property type="entry name" value="ZGC:162816-RELATED"/>
    <property type="match status" value="1"/>
</dbReference>
<dbReference type="GO" id="GO:0008721">
    <property type="term" value="F:D-serine ammonia-lyase activity"/>
    <property type="evidence" value="ECO:0007669"/>
    <property type="project" value="TreeGrafter"/>
</dbReference>
<keyword evidence="2" id="KW-0456">Lyase</keyword>
<evidence type="ECO:0000256" key="2">
    <source>
        <dbReference type="ARBA" id="ARBA00023239"/>
    </source>
</evidence>
<dbReference type="InterPro" id="IPR042208">
    <property type="entry name" value="D-ser_dehydrat-like_sf"/>
</dbReference>
<gene>
    <name evidence="4" type="ORF">DL346_17590</name>
</gene>
<dbReference type="Proteomes" id="UP000249260">
    <property type="component" value="Unassembled WGS sequence"/>
</dbReference>
<dbReference type="InterPro" id="IPR026956">
    <property type="entry name" value="D-ser_dehydrat-like_dom"/>
</dbReference>
<dbReference type="RefSeq" id="WP_112883455.1">
    <property type="nucleotide sequence ID" value="NZ_QLUW01000003.1"/>
</dbReference>
<evidence type="ECO:0000256" key="1">
    <source>
        <dbReference type="ARBA" id="ARBA00005323"/>
    </source>
</evidence>
<evidence type="ECO:0000313" key="4">
    <source>
        <dbReference type="EMBL" id="RAP75191.1"/>
    </source>
</evidence>
<dbReference type="InterPro" id="IPR001608">
    <property type="entry name" value="Ala_racemase_N"/>
</dbReference>
<dbReference type="Gene3D" id="2.40.37.20">
    <property type="entry name" value="D-serine dehydratase-like domain"/>
    <property type="match status" value="1"/>
</dbReference>
<dbReference type="OrthoDB" id="9788869at2"/>
<protein>
    <submittedName>
        <fullName evidence="4">Amino acid processing protein</fullName>
    </submittedName>
</protein>
<dbReference type="Pfam" id="PF01168">
    <property type="entry name" value="Ala_racemase_N"/>
    <property type="match status" value="1"/>
</dbReference>
<keyword evidence="5" id="KW-1185">Reference proteome</keyword>
<evidence type="ECO:0000313" key="5">
    <source>
        <dbReference type="Proteomes" id="UP000249260"/>
    </source>
</evidence>